<accession>I4B095</accession>
<sequence>MTGDEKVNIILAGQPVASWTPIRIPVAEKLEIRDTLKERAIQAAKDFIDNLP</sequence>
<dbReference type="AlphaFoldDB" id="I4B095"/>
<keyword evidence="2" id="KW-1185">Reference proteome</keyword>
<dbReference type="EMBL" id="CP002959">
    <property type="protein sequence ID" value="AFM10702.1"/>
    <property type="molecule type" value="Genomic_DNA"/>
</dbReference>
<dbReference type="Proteomes" id="UP000006048">
    <property type="component" value="Chromosome"/>
</dbReference>
<evidence type="ECO:0000313" key="2">
    <source>
        <dbReference type="Proteomes" id="UP000006048"/>
    </source>
</evidence>
<evidence type="ECO:0000313" key="1">
    <source>
        <dbReference type="EMBL" id="AFM10702.1"/>
    </source>
</evidence>
<dbReference type="HOGENOM" id="CLU_3085954_0_0_12"/>
<organism evidence="1 2">
    <name type="scientific">Turneriella parva (strain ATCC BAA-1111 / DSM 21527 / NCTC 11395 / H)</name>
    <name type="common">Leptospira parva</name>
    <dbReference type="NCBI Taxonomy" id="869212"/>
    <lineage>
        <taxon>Bacteria</taxon>
        <taxon>Pseudomonadati</taxon>
        <taxon>Spirochaetota</taxon>
        <taxon>Spirochaetia</taxon>
        <taxon>Leptospirales</taxon>
        <taxon>Leptospiraceae</taxon>
        <taxon>Turneriella</taxon>
    </lineage>
</organism>
<proteinExistence type="predicted"/>
<dbReference type="KEGG" id="tpx:Turpa_0039"/>
<dbReference type="STRING" id="869212.Turpa_0039"/>
<name>I4B095_TURPD</name>
<gene>
    <name evidence="1" type="ordered locus">Turpa_0039</name>
</gene>
<reference evidence="1 2" key="1">
    <citation type="submission" date="2012-06" db="EMBL/GenBank/DDBJ databases">
        <title>The complete chromosome of genome of Turneriella parva DSM 21527.</title>
        <authorList>
            <consortium name="US DOE Joint Genome Institute (JGI-PGF)"/>
            <person name="Lucas S."/>
            <person name="Han J."/>
            <person name="Lapidus A."/>
            <person name="Bruce D."/>
            <person name="Goodwin L."/>
            <person name="Pitluck S."/>
            <person name="Peters L."/>
            <person name="Kyrpides N."/>
            <person name="Mavromatis K."/>
            <person name="Ivanova N."/>
            <person name="Mikhailova N."/>
            <person name="Chertkov O."/>
            <person name="Detter J.C."/>
            <person name="Tapia R."/>
            <person name="Han C."/>
            <person name="Land M."/>
            <person name="Hauser L."/>
            <person name="Markowitz V."/>
            <person name="Cheng J.-F."/>
            <person name="Hugenholtz P."/>
            <person name="Woyke T."/>
            <person name="Wu D."/>
            <person name="Gronow S."/>
            <person name="Wellnitz S."/>
            <person name="Brambilla E."/>
            <person name="Klenk H.-P."/>
            <person name="Eisen J.A."/>
        </authorList>
    </citation>
    <scope>NUCLEOTIDE SEQUENCE [LARGE SCALE GENOMIC DNA]</scope>
    <source>
        <strain evidence="2">ATCC BAA-1111 / DSM 21527 / NCTC 11395 / H</strain>
    </source>
</reference>
<protein>
    <submittedName>
        <fullName evidence="1">Uncharacterized protein</fullName>
    </submittedName>
</protein>
<dbReference type="RefSeq" id="WP_014801224.1">
    <property type="nucleotide sequence ID" value="NC_018020.1"/>
</dbReference>